<keyword evidence="2" id="KW-0472">Membrane</keyword>
<accession>A0A8J5SC87</accession>
<keyword evidence="4" id="KW-1185">Reference proteome</keyword>
<name>A0A8J5SC87_ZIZPA</name>
<proteinExistence type="predicted"/>
<evidence type="ECO:0000256" key="2">
    <source>
        <dbReference type="SAM" id="Phobius"/>
    </source>
</evidence>
<comment type="caution">
    <text evidence="3">The sequence shown here is derived from an EMBL/GenBank/DDBJ whole genome shotgun (WGS) entry which is preliminary data.</text>
</comment>
<dbReference type="Proteomes" id="UP000729402">
    <property type="component" value="Unassembled WGS sequence"/>
</dbReference>
<reference evidence="3" key="1">
    <citation type="journal article" date="2021" name="bioRxiv">
        <title>Whole Genome Assembly and Annotation of Northern Wild Rice, Zizania palustris L., Supports a Whole Genome Duplication in the Zizania Genus.</title>
        <authorList>
            <person name="Haas M."/>
            <person name="Kono T."/>
            <person name="Macchietto M."/>
            <person name="Millas R."/>
            <person name="McGilp L."/>
            <person name="Shao M."/>
            <person name="Duquette J."/>
            <person name="Hirsch C.N."/>
            <person name="Kimball J."/>
        </authorList>
    </citation>
    <scope>NUCLEOTIDE SEQUENCE</scope>
    <source>
        <tissue evidence="3">Fresh leaf tissue</tissue>
    </source>
</reference>
<organism evidence="3 4">
    <name type="scientific">Zizania palustris</name>
    <name type="common">Northern wild rice</name>
    <dbReference type="NCBI Taxonomy" id="103762"/>
    <lineage>
        <taxon>Eukaryota</taxon>
        <taxon>Viridiplantae</taxon>
        <taxon>Streptophyta</taxon>
        <taxon>Embryophyta</taxon>
        <taxon>Tracheophyta</taxon>
        <taxon>Spermatophyta</taxon>
        <taxon>Magnoliopsida</taxon>
        <taxon>Liliopsida</taxon>
        <taxon>Poales</taxon>
        <taxon>Poaceae</taxon>
        <taxon>BOP clade</taxon>
        <taxon>Oryzoideae</taxon>
        <taxon>Oryzeae</taxon>
        <taxon>Zizaniinae</taxon>
        <taxon>Zizania</taxon>
    </lineage>
</organism>
<reference evidence="3" key="2">
    <citation type="submission" date="2021-02" db="EMBL/GenBank/DDBJ databases">
        <authorList>
            <person name="Kimball J.A."/>
            <person name="Haas M.W."/>
            <person name="Macchietto M."/>
            <person name="Kono T."/>
            <person name="Duquette J."/>
            <person name="Shao M."/>
        </authorList>
    </citation>
    <scope>NUCLEOTIDE SEQUENCE</scope>
    <source>
        <tissue evidence="3">Fresh leaf tissue</tissue>
    </source>
</reference>
<feature type="transmembrane region" description="Helical" evidence="2">
    <location>
        <begin position="84"/>
        <end position="102"/>
    </location>
</feature>
<protein>
    <submittedName>
        <fullName evidence="3">Uncharacterized protein</fullName>
    </submittedName>
</protein>
<dbReference type="EMBL" id="JAAALK010000288">
    <property type="protein sequence ID" value="KAG8053079.1"/>
    <property type="molecule type" value="Genomic_DNA"/>
</dbReference>
<evidence type="ECO:0000313" key="3">
    <source>
        <dbReference type="EMBL" id="KAG8053079.1"/>
    </source>
</evidence>
<feature type="compositionally biased region" description="Pro residues" evidence="1">
    <location>
        <begin position="52"/>
        <end position="61"/>
    </location>
</feature>
<evidence type="ECO:0000313" key="4">
    <source>
        <dbReference type="Proteomes" id="UP000729402"/>
    </source>
</evidence>
<evidence type="ECO:0000256" key="1">
    <source>
        <dbReference type="SAM" id="MobiDB-lite"/>
    </source>
</evidence>
<keyword evidence="2" id="KW-0812">Transmembrane</keyword>
<dbReference type="PANTHER" id="PTHR37186">
    <property type="entry name" value="OS06G0524500 PROTEIN"/>
    <property type="match status" value="1"/>
</dbReference>
<sequence>MAEQRSSGQAPEVHGKVNDAAADTGEAGGGAWLRGKGYQNPPEPGWLEGPRWPNPPDPANPDPATLREQWLFATRRFSRWYSRAWGGAILAGAAVFAVGWAVKGSCPIPPRRHGDGDEPQLLDAAGQKP</sequence>
<feature type="region of interest" description="Disordered" evidence="1">
    <location>
        <begin position="106"/>
        <end position="129"/>
    </location>
</feature>
<dbReference type="AlphaFoldDB" id="A0A8J5SC87"/>
<feature type="region of interest" description="Disordered" evidence="1">
    <location>
        <begin position="1"/>
        <end position="64"/>
    </location>
</feature>
<gene>
    <name evidence="3" type="ORF">GUJ93_ZPchr0001g31212</name>
</gene>
<keyword evidence="2" id="KW-1133">Transmembrane helix</keyword>
<dbReference type="PANTHER" id="PTHR37186:SF1">
    <property type="entry name" value="OS06G0524500 PROTEIN"/>
    <property type="match status" value="1"/>
</dbReference>